<reference evidence="3" key="1">
    <citation type="submission" date="2016-03" db="EMBL/GenBank/DDBJ databases">
        <authorList>
            <person name="Heylen K."/>
            <person name="De Vos P."/>
            <person name="Vekeman B."/>
        </authorList>
    </citation>
    <scope>NUCLEOTIDE SEQUENCE [LARGE SCALE GENOMIC DNA]</scope>
    <source>
        <strain evidence="3">R-45383</strain>
    </source>
</reference>
<dbReference type="PROSITE" id="PS50801">
    <property type="entry name" value="STAS"/>
    <property type="match status" value="1"/>
</dbReference>
<dbReference type="Pfam" id="PF13466">
    <property type="entry name" value="STAS_2"/>
    <property type="match status" value="1"/>
</dbReference>
<sequence>MAVLTLSELAPGHYAVTGNLTFASIDRQSLKSFKFLKGMDSICIDLAQVGTTDSAGLALMIEWIKQSRASRVRLTFKNVPAQLLALAKLSGFDETEYFANRG</sequence>
<name>A0A177N6A7_9GAMM</name>
<dbReference type="EMBL" id="LUUK01000211">
    <property type="protein sequence ID" value="OAI13392.1"/>
    <property type="molecule type" value="Genomic_DNA"/>
</dbReference>
<gene>
    <name evidence="2" type="ORF">A1355_13605</name>
</gene>
<dbReference type="RefSeq" id="WP_064031256.1">
    <property type="nucleotide sequence ID" value="NZ_LUUK01000211.1"/>
</dbReference>
<dbReference type="Proteomes" id="UP000077628">
    <property type="component" value="Unassembled WGS sequence"/>
</dbReference>
<evidence type="ECO:0000313" key="2">
    <source>
        <dbReference type="EMBL" id="OAI13392.1"/>
    </source>
</evidence>
<dbReference type="STRING" id="702114.A1355_13605"/>
<dbReference type="Gene3D" id="3.30.750.24">
    <property type="entry name" value="STAS domain"/>
    <property type="match status" value="1"/>
</dbReference>
<evidence type="ECO:0000259" key="1">
    <source>
        <dbReference type="PROSITE" id="PS50801"/>
    </source>
</evidence>
<organism evidence="2 3">
    <name type="scientific">Methylomonas koyamae</name>
    <dbReference type="NCBI Taxonomy" id="702114"/>
    <lineage>
        <taxon>Bacteria</taxon>
        <taxon>Pseudomonadati</taxon>
        <taxon>Pseudomonadota</taxon>
        <taxon>Gammaproteobacteria</taxon>
        <taxon>Methylococcales</taxon>
        <taxon>Methylococcaceae</taxon>
        <taxon>Methylomonas</taxon>
    </lineage>
</organism>
<dbReference type="InterPro" id="IPR002645">
    <property type="entry name" value="STAS_dom"/>
</dbReference>
<keyword evidence="3" id="KW-1185">Reference proteome</keyword>
<protein>
    <submittedName>
        <fullName evidence="2">Anti-anti-sigma factor</fullName>
    </submittedName>
</protein>
<dbReference type="InterPro" id="IPR058548">
    <property type="entry name" value="MlaB-like_STAS"/>
</dbReference>
<dbReference type="OrthoDB" id="5297990at2"/>
<proteinExistence type="predicted"/>
<dbReference type="AlphaFoldDB" id="A0A177N6A7"/>
<dbReference type="InterPro" id="IPR036513">
    <property type="entry name" value="STAS_dom_sf"/>
</dbReference>
<evidence type="ECO:0000313" key="3">
    <source>
        <dbReference type="Proteomes" id="UP000077628"/>
    </source>
</evidence>
<feature type="domain" description="STAS" evidence="1">
    <location>
        <begin position="14"/>
        <end position="102"/>
    </location>
</feature>
<dbReference type="CDD" id="cd07043">
    <property type="entry name" value="STAS_anti-anti-sigma_factors"/>
    <property type="match status" value="1"/>
</dbReference>
<accession>A0A177N6A7</accession>
<dbReference type="SUPFAM" id="SSF52091">
    <property type="entry name" value="SpoIIaa-like"/>
    <property type="match status" value="1"/>
</dbReference>
<comment type="caution">
    <text evidence="2">The sequence shown here is derived from an EMBL/GenBank/DDBJ whole genome shotgun (WGS) entry which is preliminary data.</text>
</comment>